<feature type="transmembrane region" description="Helical" evidence="9">
    <location>
        <begin position="48"/>
        <end position="77"/>
    </location>
</feature>
<dbReference type="GO" id="GO:0043190">
    <property type="term" value="C:ATP-binding cassette (ABC) transporter complex"/>
    <property type="evidence" value="ECO:0007669"/>
    <property type="project" value="InterPro"/>
</dbReference>
<gene>
    <name evidence="10" type="ORF">A2V58_04450</name>
</gene>
<dbReference type="EMBL" id="MFSV01000043">
    <property type="protein sequence ID" value="OGI58825.1"/>
    <property type="molecule type" value="Genomic_DNA"/>
</dbReference>
<keyword evidence="8 9" id="KW-0472">Membrane</keyword>
<evidence type="ECO:0000313" key="10">
    <source>
        <dbReference type="EMBL" id="OGI58825.1"/>
    </source>
</evidence>
<dbReference type="AlphaFoldDB" id="A0A1F6UN70"/>
<dbReference type="Pfam" id="PF03739">
    <property type="entry name" value="LptF_LptG"/>
    <property type="match status" value="1"/>
</dbReference>
<keyword evidence="5" id="KW-0997">Cell inner membrane</keyword>
<accession>A0A1F6UN70</accession>
<keyword evidence="7 9" id="KW-1133">Transmembrane helix</keyword>
<dbReference type="GO" id="GO:0015920">
    <property type="term" value="P:lipopolysaccharide transport"/>
    <property type="evidence" value="ECO:0007669"/>
    <property type="project" value="TreeGrafter"/>
</dbReference>
<name>A0A1F6UN70_9PROT</name>
<feature type="transmembrane region" description="Helical" evidence="9">
    <location>
        <begin position="12"/>
        <end position="36"/>
    </location>
</feature>
<dbReference type="Proteomes" id="UP000177950">
    <property type="component" value="Unassembled WGS sequence"/>
</dbReference>
<feature type="transmembrane region" description="Helical" evidence="9">
    <location>
        <begin position="311"/>
        <end position="331"/>
    </location>
</feature>
<feature type="transmembrane region" description="Helical" evidence="9">
    <location>
        <begin position="343"/>
        <end position="362"/>
    </location>
</feature>
<evidence type="ECO:0000256" key="6">
    <source>
        <dbReference type="ARBA" id="ARBA00022692"/>
    </source>
</evidence>
<dbReference type="PANTHER" id="PTHR33529">
    <property type="entry name" value="SLR0882 PROTEIN-RELATED"/>
    <property type="match status" value="1"/>
</dbReference>
<feature type="transmembrane region" description="Helical" evidence="9">
    <location>
        <begin position="104"/>
        <end position="122"/>
    </location>
</feature>
<evidence type="ECO:0000256" key="9">
    <source>
        <dbReference type="SAM" id="Phobius"/>
    </source>
</evidence>
<dbReference type="GO" id="GO:0055085">
    <property type="term" value="P:transmembrane transport"/>
    <property type="evidence" value="ECO:0007669"/>
    <property type="project" value="InterPro"/>
</dbReference>
<protein>
    <recommendedName>
        <fullName evidence="2">Lipopolysaccharide export system permease protein LptF</fullName>
    </recommendedName>
</protein>
<evidence type="ECO:0000256" key="1">
    <source>
        <dbReference type="ARBA" id="ARBA00004429"/>
    </source>
</evidence>
<keyword evidence="4" id="KW-1003">Cell membrane</keyword>
<evidence type="ECO:0000256" key="4">
    <source>
        <dbReference type="ARBA" id="ARBA00022475"/>
    </source>
</evidence>
<evidence type="ECO:0000256" key="8">
    <source>
        <dbReference type="ARBA" id="ARBA00023136"/>
    </source>
</evidence>
<dbReference type="InterPro" id="IPR005495">
    <property type="entry name" value="LptG/LptF_permease"/>
</dbReference>
<comment type="subcellular location">
    <subcellularLocation>
        <location evidence="1">Cell inner membrane</location>
        <topology evidence="1">Multi-pass membrane protein</topology>
    </subcellularLocation>
</comment>
<evidence type="ECO:0000256" key="3">
    <source>
        <dbReference type="ARBA" id="ARBA00022448"/>
    </source>
</evidence>
<comment type="caution">
    <text evidence="10">The sequence shown here is derived from an EMBL/GenBank/DDBJ whole genome shotgun (WGS) entry which is preliminary data.</text>
</comment>
<dbReference type="NCBIfam" id="TIGR04407">
    <property type="entry name" value="LptF_YjgP"/>
    <property type="match status" value="1"/>
</dbReference>
<keyword evidence="6 9" id="KW-0812">Transmembrane</keyword>
<evidence type="ECO:0000256" key="7">
    <source>
        <dbReference type="ARBA" id="ARBA00022989"/>
    </source>
</evidence>
<dbReference type="PANTHER" id="PTHR33529:SF7">
    <property type="entry name" value="LIPOPOLYSACCHARIDE EXPORT SYSTEM PERMEASE PROTEIN LPTF"/>
    <property type="match status" value="1"/>
</dbReference>
<evidence type="ECO:0000313" key="11">
    <source>
        <dbReference type="Proteomes" id="UP000177950"/>
    </source>
</evidence>
<evidence type="ECO:0000256" key="2">
    <source>
        <dbReference type="ARBA" id="ARBA00014213"/>
    </source>
</evidence>
<sequence length="379" mass="42125">MLIIDRALMREVLQTSMAVTLVFVSLFVVVSLVNVLAQAAMGEVPARIVFMLLGLQTVKMVGFLLPLALFVGILLTLGRWYRESEMTVLAACGIGLTHFVRPTLILATGFALVAALFSFYLAPMSSGLITKLKSDTSGRYEAGGIMPGVFNDVRNGKGTYYVERIDKEQGTLGNIFVSTEQSGKEGVLVAKSARQYTDKANGNQYLLLQDGARYEGAPGEADYSIFQFEQYALRVEPPQARDPLIRFEALTTPQLLGLESEVYARGEATIPHWRRGLAAEWHWRLSKPVTLFLLALLALAFSYSHPRRGRYGGLFIAILMYFAYTNLLSFSDAMLKQGRIPPALGMWWVHGVFLALSVHLLVRRTNNQPLIPLPAFLRR</sequence>
<reference evidence="10 11" key="1">
    <citation type="journal article" date="2016" name="Nat. Commun.">
        <title>Thousands of microbial genomes shed light on interconnected biogeochemical processes in an aquifer system.</title>
        <authorList>
            <person name="Anantharaman K."/>
            <person name="Brown C.T."/>
            <person name="Hug L.A."/>
            <person name="Sharon I."/>
            <person name="Castelle C.J."/>
            <person name="Probst A.J."/>
            <person name="Thomas B.C."/>
            <person name="Singh A."/>
            <person name="Wilkins M.J."/>
            <person name="Karaoz U."/>
            <person name="Brodie E.L."/>
            <person name="Williams K.H."/>
            <person name="Hubbard S.S."/>
            <person name="Banfield J.F."/>
        </authorList>
    </citation>
    <scope>NUCLEOTIDE SEQUENCE [LARGE SCALE GENOMIC DNA]</scope>
</reference>
<feature type="transmembrane region" description="Helical" evidence="9">
    <location>
        <begin position="289"/>
        <end position="305"/>
    </location>
</feature>
<dbReference type="InterPro" id="IPR030922">
    <property type="entry name" value="LptF"/>
</dbReference>
<organism evidence="10 11">
    <name type="scientific">Candidatus Muproteobacteria bacterium RBG_19FT_COMBO_61_10</name>
    <dbReference type="NCBI Taxonomy" id="1817761"/>
    <lineage>
        <taxon>Bacteria</taxon>
        <taxon>Pseudomonadati</taxon>
        <taxon>Pseudomonadota</taxon>
        <taxon>Candidatus Muproteobacteria</taxon>
    </lineage>
</organism>
<proteinExistence type="predicted"/>
<evidence type="ECO:0000256" key="5">
    <source>
        <dbReference type="ARBA" id="ARBA00022519"/>
    </source>
</evidence>
<keyword evidence="3" id="KW-0813">Transport</keyword>